<comment type="subcellular location">
    <subcellularLocation>
        <location evidence="1">Cell envelope</location>
    </subcellularLocation>
</comment>
<protein>
    <submittedName>
        <fullName evidence="4">Cell wall/surface repeat-containing protein</fullName>
    </submittedName>
</protein>
<evidence type="ECO:0000256" key="2">
    <source>
        <dbReference type="SAM" id="Phobius"/>
    </source>
</evidence>
<dbReference type="NCBIfam" id="TIGR02543">
    <property type="entry name" value="List_Bact_rpt"/>
    <property type="match status" value="2"/>
</dbReference>
<dbReference type="Pfam" id="PF09479">
    <property type="entry name" value="Flg_new"/>
    <property type="match status" value="3"/>
</dbReference>
<dbReference type="Proteomes" id="UP000014070">
    <property type="component" value="Chromosome"/>
</dbReference>
<keyword evidence="2" id="KW-0812">Transmembrane</keyword>
<dbReference type="Gene3D" id="2.60.40.4270">
    <property type="entry name" value="Listeria-Bacteroides repeat domain"/>
    <property type="match status" value="3"/>
</dbReference>
<dbReference type="InParanoid" id="R9T6F7"/>
<evidence type="ECO:0000256" key="1">
    <source>
        <dbReference type="ARBA" id="ARBA00004196"/>
    </source>
</evidence>
<dbReference type="EMBL" id="CP005934">
    <property type="protein sequence ID" value="AGN26305.1"/>
    <property type="molecule type" value="Genomic_DNA"/>
</dbReference>
<dbReference type="InterPro" id="IPR013378">
    <property type="entry name" value="InlB-like_B-rpt"/>
</dbReference>
<gene>
    <name evidence="4" type="ORF">MMINT_09510</name>
</gene>
<feature type="domain" description="Zinc-ribbon" evidence="3">
    <location>
        <begin position="342"/>
        <end position="364"/>
    </location>
</feature>
<organism evidence="4 5">
    <name type="scientific">Methanomassiliicoccus intestinalis (strain Issoire-Mx1)</name>
    <dbReference type="NCBI Taxonomy" id="1295009"/>
    <lineage>
        <taxon>Archaea</taxon>
        <taxon>Methanobacteriati</taxon>
        <taxon>Thermoplasmatota</taxon>
        <taxon>Thermoplasmata</taxon>
        <taxon>Methanomassiliicoccales</taxon>
        <taxon>Methanomassiliicoccaceae</taxon>
        <taxon>Methanomassiliicoccus</taxon>
    </lineage>
</organism>
<keyword evidence="2" id="KW-0472">Membrane</keyword>
<sequence>MKFRYAMLFSAMFIALISVIVFSLVCEPDDQNNLTDDEIALSVNILPQHTLTYNANGGYFTYTGFYMNSIYTTTSDILHYTEIDDGRAIHRDGYTFNGWNTRADGLGNTYTVGSKFNYDKDLTLYAQWKPKVCTVSFSLNGGIGKVVSVMTGYTGTTIVLPTDDTFSREGYKFVGWSDKADGSYGYTLGGSAYWVEKDTTLYAIWDANYYKVALDTKGGSKVTGGSFNYSPVTAKYGSDLTLPLTEPTKSGYVFKGWNTKEDGSGISYKAGSLYKVGASDSKLYAQWELSVTNALDNLGSEGKSMIYVVIVLIAASVASGLIYAWARKKKNTRTEHDATSRFCPNCGMEIEGGDAFCKSCGFPLNDKKS</sequence>
<name>R9T6F7_METII</name>
<dbReference type="AlphaFoldDB" id="R9T6F7"/>
<evidence type="ECO:0000313" key="4">
    <source>
        <dbReference type="EMBL" id="AGN26305.1"/>
    </source>
</evidence>
<proteinExistence type="predicted"/>
<dbReference type="HOGENOM" id="CLU_749254_0_0_2"/>
<dbReference type="InterPro" id="IPR026870">
    <property type="entry name" value="Zinc_ribbon_dom"/>
</dbReference>
<reference evidence="4 5" key="1">
    <citation type="journal article" date="2013" name="Genome Announc.">
        <title>Genome sequence of 'Candidatus Methanomassiliicoccus intestinalis' Issoire-Mx1, a third thermoplasmatales-related methanogenic archaeon from human feces.</title>
        <authorList>
            <person name="Borrel G."/>
            <person name="Harris H.M."/>
            <person name="Parisot N."/>
            <person name="Gaci N."/>
            <person name="Tottey W."/>
            <person name="Mihajlovski A."/>
            <person name="Deane J."/>
            <person name="Gribaldo S."/>
            <person name="Bardot O."/>
            <person name="Peyretaillade E."/>
            <person name="Peyret P."/>
            <person name="O'Toole P.W."/>
            <person name="Brugere J.F."/>
        </authorList>
    </citation>
    <scope>NUCLEOTIDE SEQUENCE [LARGE SCALE GENOMIC DNA]</scope>
    <source>
        <strain evidence="4 5">Issoire-Mx1</strain>
    </source>
</reference>
<keyword evidence="2" id="KW-1133">Transmembrane helix</keyword>
<feature type="transmembrane region" description="Helical" evidence="2">
    <location>
        <begin position="305"/>
        <end position="326"/>
    </location>
</feature>
<dbReference type="InterPro" id="IPR042229">
    <property type="entry name" value="Listeria/Bacterioides_rpt_sf"/>
</dbReference>
<accession>R9T6F7</accession>
<dbReference type="STRING" id="1295009.MMINT_09510"/>
<keyword evidence="5" id="KW-1185">Reference proteome</keyword>
<dbReference type="KEGG" id="mer:MMINT_09510"/>
<evidence type="ECO:0000313" key="5">
    <source>
        <dbReference type="Proteomes" id="UP000014070"/>
    </source>
</evidence>
<dbReference type="Pfam" id="PF13240">
    <property type="entry name" value="Zn_Ribbon_1"/>
    <property type="match status" value="1"/>
</dbReference>
<evidence type="ECO:0000259" key="3">
    <source>
        <dbReference type="Pfam" id="PF13240"/>
    </source>
</evidence>